<name>A0A1H2TS46_9RHOB</name>
<sequence length="244" mass="25290">MKTARWSLAPLAFTVAGALAAPGALGASTLTVFANGEELATQGFTAPQTTRDGWTLSFTRILATFGQITAWQTDAPFMADGPEITGAALLVAGRFTVDLTDADNRVALATAPAEPGHYNALSWALTPAMDGPAAGFSLLLEGVARKGGTEVPFTLRSADRVLHACGEYLGDARKGFVDDDSGADLEITLHLDHLFGRGDRGAADPMNIAARGFDPFAGGGVQEFTLAGLHLGHVGEGHCHVSAE</sequence>
<proteinExistence type="predicted"/>
<reference evidence="2 3" key="1">
    <citation type="submission" date="2016-10" db="EMBL/GenBank/DDBJ databases">
        <authorList>
            <person name="de Groot N.N."/>
        </authorList>
    </citation>
    <scope>NUCLEOTIDE SEQUENCE [LARGE SCALE GENOMIC DNA]</scope>
    <source>
        <strain evidence="2 3">CGMCC 1.8894</strain>
    </source>
</reference>
<accession>A0A1H2TS46</accession>
<protein>
    <submittedName>
        <fullName evidence="2">Uncharacterized protein</fullName>
    </submittedName>
</protein>
<organism evidence="2 3">
    <name type="scientific">Roseicitreum antarcticum</name>
    <dbReference type="NCBI Taxonomy" id="564137"/>
    <lineage>
        <taxon>Bacteria</taxon>
        <taxon>Pseudomonadati</taxon>
        <taxon>Pseudomonadota</taxon>
        <taxon>Alphaproteobacteria</taxon>
        <taxon>Rhodobacterales</taxon>
        <taxon>Paracoccaceae</taxon>
        <taxon>Roseicitreum</taxon>
    </lineage>
</organism>
<evidence type="ECO:0000313" key="2">
    <source>
        <dbReference type="EMBL" id="SDW46558.1"/>
    </source>
</evidence>
<gene>
    <name evidence="2" type="ORF">SAMN04488238_102152</name>
</gene>
<dbReference type="OrthoDB" id="7835646at2"/>
<dbReference type="RefSeq" id="WP_092885676.1">
    <property type="nucleotide sequence ID" value="NZ_CP061498.1"/>
</dbReference>
<dbReference type="STRING" id="564137.SAMN04488238_102152"/>
<keyword evidence="1" id="KW-0732">Signal</keyword>
<dbReference type="Proteomes" id="UP000198539">
    <property type="component" value="Unassembled WGS sequence"/>
</dbReference>
<keyword evidence="3" id="KW-1185">Reference proteome</keyword>
<dbReference type="EMBL" id="FNOM01000002">
    <property type="protein sequence ID" value="SDW46558.1"/>
    <property type="molecule type" value="Genomic_DNA"/>
</dbReference>
<evidence type="ECO:0000313" key="3">
    <source>
        <dbReference type="Proteomes" id="UP000198539"/>
    </source>
</evidence>
<dbReference type="AlphaFoldDB" id="A0A1H2TS46"/>
<feature type="chain" id="PRO_5011707846" evidence="1">
    <location>
        <begin position="21"/>
        <end position="244"/>
    </location>
</feature>
<feature type="signal peptide" evidence="1">
    <location>
        <begin position="1"/>
        <end position="20"/>
    </location>
</feature>
<evidence type="ECO:0000256" key="1">
    <source>
        <dbReference type="SAM" id="SignalP"/>
    </source>
</evidence>